<organism evidence="2 3">
    <name type="scientific">Pseudocercospora eumusae</name>
    <dbReference type="NCBI Taxonomy" id="321146"/>
    <lineage>
        <taxon>Eukaryota</taxon>
        <taxon>Fungi</taxon>
        <taxon>Dikarya</taxon>
        <taxon>Ascomycota</taxon>
        <taxon>Pezizomycotina</taxon>
        <taxon>Dothideomycetes</taxon>
        <taxon>Dothideomycetidae</taxon>
        <taxon>Mycosphaerellales</taxon>
        <taxon>Mycosphaerellaceae</taxon>
        <taxon>Pseudocercospora</taxon>
    </lineage>
</organism>
<name>A0A139HGA8_9PEZI</name>
<feature type="region of interest" description="Disordered" evidence="1">
    <location>
        <begin position="1"/>
        <end position="53"/>
    </location>
</feature>
<dbReference type="OrthoDB" id="444631at2759"/>
<gene>
    <name evidence="2" type="ORF">AC578_9523</name>
</gene>
<evidence type="ECO:0000256" key="1">
    <source>
        <dbReference type="SAM" id="MobiDB-lite"/>
    </source>
</evidence>
<dbReference type="EMBL" id="LFZN01000055">
    <property type="protein sequence ID" value="KXT01457.1"/>
    <property type="molecule type" value="Genomic_DNA"/>
</dbReference>
<reference evidence="2 3" key="1">
    <citation type="submission" date="2015-07" db="EMBL/GenBank/DDBJ databases">
        <title>Comparative genomics of the Sigatoka disease complex on banana suggests a link between parallel evolutionary changes in Pseudocercospora fijiensis and Pseudocercospora eumusae and increased virulence on the banana host.</title>
        <authorList>
            <person name="Chang T.-C."/>
            <person name="Salvucci A."/>
            <person name="Crous P.W."/>
            <person name="Stergiopoulos I."/>
        </authorList>
    </citation>
    <scope>NUCLEOTIDE SEQUENCE [LARGE SCALE GENOMIC DNA]</scope>
    <source>
        <strain evidence="2 3">CBS 114824</strain>
    </source>
</reference>
<proteinExistence type="predicted"/>
<feature type="compositionally biased region" description="Polar residues" evidence="1">
    <location>
        <begin position="1"/>
        <end position="25"/>
    </location>
</feature>
<evidence type="ECO:0000313" key="3">
    <source>
        <dbReference type="Proteomes" id="UP000070133"/>
    </source>
</evidence>
<feature type="compositionally biased region" description="Low complexity" evidence="1">
    <location>
        <begin position="33"/>
        <end position="49"/>
    </location>
</feature>
<dbReference type="AlphaFoldDB" id="A0A139HGA8"/>
<sequence>MSSPADGRNNASSTAQSDMRNTTRNTRCKPHRTNSSTSSSTKSTSSTGSVHKYLGDRKISSIEAWNTGVPTKSTRPHSMPQEHDPIVQAYLQTKMALFESIAKHKNSSQSSRMGKIGERGERATRHKLNDSSCVVAFLDGIIIRYTNSAVTPDLMSKPQACRLTPQHEVTQPKDFCRIQSFID</sequence>
<accession>A0A139HGA8</accession>
<evidence type="ECO:0000313" key="2">
    <source>
        <dbReference type="EMBL" id="KXT01457.1"/>
    </source>
</evidence>
<dbReference type="Proteomes" id="UP000070133">
    <property type="component" value="Unassembled WGS sequence"/>
</dbReference>
<protein>
    <submittedName>
        <fullName evidence="2">Uncharacterized protein</fullName>
    </submittedName>
</protein>
<keyword evidence="3" id="KW-1185">Reference proteome</keyword>
<comment type="caution">
    <text evidence="2">The sequence shown here is derived from an EMBL/GenBank/DDBJ whole genome shotgun (WGS) entry which is preliminary data.</text>
</comment>